<reference evidence="2 3" key="1">
    <citation type="submission" date="2024-04" db="EMBL/GenBank/DDBJ databases">
        <title>whole genome sequencing of Lutimonas vermicola strain IMCC1616.</title>
        <authorList>
            <person name="Bae S.S."/>
        </authorList>
    </citation>
    <scope>NUCLEOTIDE SEQUENCE [LARGE SCALE GENOMIC DNA]</scope>
    <source>
        <strain evidence="2 3">IMCC1616</strain>
    </source>
</reference>
<keyword evidence="3" id="KW-1185">Reference proteome</keyword>
<proteinExistence type="predicted"/>
<sequence length="331" mass="38488">MLARVANNLFWMGRYIERSEHLARYLNVNYFSSLDAPDELSQSRQFVLRSILYMADNEIIESELDLQEQVVLFDVGLNPEKPNSIINIFKYAHENARSSRDLISTELFETINRINHRIKNYSVESFVKNGLYDFTLMITKSTAEIRSKIKGTLLHDEVYAIIMLGVYLERVLQVTRIINSKYSDVLAEQKSNPDLIGNSFQWSTLLKCVSSYDMMRRYYKKTPSKVTTLEFLILNSKCPRSIKNCLNRIYYYMSIITKHHLVANNSAAFLIGKIKSEFEYKLIEDIDDHLEEFITELIHKLAVIAEKLEEDYFNVHQTLSSSSGKIAEANQ</sequence>
<feature type="domain" description="DUF403" evidence="1">
    <location>
        <begin position="1"/>
        <end position="313"/>
    </location>
</feature>
<dbReference type="Proteomes" id="UP001474120">
    <property type="component" value="Unassembled WGS sequence"/>
</dbReference>
<name>A0ABU9KX38_9FLAO</name>
<dbReference type="InterPro" id="IPR051680">
    <property type="entry name" value="ATP-dep_Glu-Cys_Ligase-2"/>
</dbReference>
<dbReference type="EMBL" id="JBCDNA010000001">
    <property type="protein sequence ID" value="MEL4454759.1"/>
    <property type="molecule type" value="Genomic_DNA"/>
</dbReference>
<evidence type="ECO:0000313" key="3">
    <source>
        <dbReference type="Proteomes" id="UP001474120"/>
    </source>
</evidence>
<dbReference type="PANTHER" id="PTHR34595">
    <property type="entry name" value="BLR5612 PROTEIN"/>
    <property type="match status" value="1"/>
</dbReference>
<organism evidence="2 3">
    <name type="scientific">Lutimonas vermicola</name>
    <dbReference type="NCBI Taxonomy" id="414288"/>
    <lineage>
        <taxon>Bacteria</taxon>
        <taxon>Pseudomonadati</taxon>
        <taxon>Bacteroidota</taxon>
        <taxon>Flavobacteriia</taxon>
        <taxon>Flavobacteriales</taxon>
        <taxon>Flavobacteriaceae</taxon>
        <taxon>Lutimonas</taxon>
    </lineage>
</organism>
<evidence type="ECO:0000259" key="1">
    <source>
        <dbReference type="Pfam" id="PF04168"/>
    </source>
</evidence>
<dbReference type="Pfam" id="PF04168">
    <property type="entry name" value="Alpha-E"/>
    <property type="match status" value="1"/>
</dbReference>
<dbReference type="InterPro" id="IPR007296">
    <property type="entry name" value="DUF403"/>
</dbReference>
<gene>
    <name evidence="2" type="ORF">AABB81_02545</name>
</gene>
<protein>
    <submittedName>
        <fullName evidence="2">Alpha-E domain-containing protein</fullName>
    </submittedName>
</protein>
<accession>A0ABU9KX38</accession>
<dbReference type="RefSeq" id="WP_342158390.1">
    <property type="nucleotide sequence ID" value="NZ_JBCDNA010000001.1"/>
</dbReference>
<dbReference type="PANTHER" id="PTHR34595:SF7">
    <property type="entry name" value="SLL1039 PROTEIN"/>
    <property type="match status" value="1"/>
</dbReference>
<comment type="caution">
    <text evidence="2">The sequence shown here is derived from an EMBL/GenBank/DDBJ whole genome shotgun (WGS) entry which is preliminary data.</text>
</comment>
<evidence type="ECO:0000313" key="2">
    <source>
        <dbReference type="EMBL" id="MEL4454759.1"/>
    </source>
</evidence>